<keyword evidence="2" id="KW-1185">Reference proteome</keyword>
<proteinExistence type="predicted"/>
<gene>
    <name evidence="1" type="ORF">C6P40_002503</name>
</gene>
<accession>A0A9P7BFH7</accession>
<dbReference type="Proteomes" id="UP000697127">
    <property type="component" value="Unassembled WGS sequence"/>
</dbReference>
<dbReference type="AlphaFoldDB" id="A0A9P7BFH7"/>
<organism evidence="1 2">
    <name type="scientific">Pichia californica</name>
    <dbReference type="NCBI Taxonomy" id="460514"/>
    <lineage>
        <taxon>Eukaryota</taxon>
        <taxon>Fungi</taxon>
        <taxon>Dikarya</taxon>
        <taxon>Ascomycota</taxon>
        <taxon>Saccharomycotina</taxon>
        <taxon>Pichiomycetes</taxon>
        <taxon>Pichiales</taxon>
        <taxon>Pichiaceae</taxon>
        <taxon>Pichia</taxon>
    </lineage>
</organism>
<dbReference type="EMBL" id="PUHW01000279">
    <property type="protein sequence ID" value="KAG0687318.1"/>
    <property type="molecule type" value="Genomic_DNA"/>
</dbReference>
<evidence type="ECO:0000313" key="2">
    <source>
        <dbReference type="Proteomes" id="UP000697127"/>
    </source>
</evidence>
<name>A0A9P7BFH7_9ASCO</name>
<sequence length="604" mass="69405">MNICDLPQNVLQVIANHLELPFKIRLAMANKILFNYIIPTAYSIIVYEPVGYNNGSTVKLASRNDCISDNYTVLLSDNNIGKFLETISNFSILGFKYSDFIVELYLEKLTNIQVFDLCGWRNSNMLPNFTNLKKYQFPSTLSIHPLTYDHAPNLDTLIVDYNFCDYLDYNKGSIEFFNHQNIKKIFIKGTLGKNEDMVMFKLLTKFPLMIRNINQLHFLVDSDENYEFVYRRIVGFFAILRKMNLVMHNINKLSLVLTNVSSSTILSLISKHIIFENLISLSLLIQDDSKILTLVKSLDKLSTIVHHHGFNIKKLLIKYDLLNEDTEKNHLRSMMLLKLCESFSNLTHLNIDLKIEGLNFSNLLMILGTPISNNIDTLYDIRINVYHPSENMIGNILPTLEDAVLLFPYLNFLNNCDCSICQSILEKLSLKDSSNLNLFDETIKVSTLLIIGQELDLVQRQCSYSINSSSLINPNSKLLRLNTYSKNGYLFDHLISKQLNHSLTYLKNLKLFEICGLVYINKVYGSNVKKEQMHYYDNDNDYVDEEEDGQMLDCDNDELVNNSPNAPQFELLYGNKFTGLEANILTNITDLGRVFNGNMTSYGS</sequence>
<protein>
    <recommendedName>
        <fullName evidence="3">F-box domain-containing protein</fullName>
    </recommendedName>
</protein>
<reference evidence="1" key="1">
    <citation type="submission" date="2020-11" db="EMBL/GenBank/DDBJ databases">
        <title>Kefir isolates.</title>
        <authorList>
            <person name="Marcisauskas S."/>
            <person name="Kim Y."/>
            <person name="Blasche S."/>
        </authorList>
    </citation>
    <scope>NUCLEOTIDE SEQUENCE</scope>
    <source>
        <strain evidence="1">Olga-1</strain>
    </source>
</reference>
<evidence type="ECO:0008006" key="3">
    <source>
        <dbReference type="Google" id="ProtNLM"/>
    </source>
</evidence>
<comment type="caution">
    <text evidence="1">The sequence shown here is derived from an EMBL/GenBank/DDBJ whole genome shotgun (WGS) entry which is preliminary data.</text>
</comment>
<evidence type="ECO:0000313" key="1">
    <source>
        <dbReference type="EMBL" id="KAG0687318.1"/>
    </source>
</evidence>